<comment type="subcellular location">
    <subcellularLocation>
        <location evidence="1">Nucleus</location>
    </subcellularLocation>
</comment>
<accession>A0AAV4ISN5</accession>
<protein>
    <submittedName>
        <fullName evidence="5">Lysine-specific demethylase 5C</fullName>
    </submittedName>
</protein>
<feature type="region of interest" description="Disordered" evidence="3">
    <location>
        <begin position="204"/>
        <end position="223"/>
    </location>
</feature>
<dbReference type="SMART" id="SM00558">
    <property type="entry name" value="JmjC"/>
    <property type="match status" value="1"/>
</dbReference>
<dbReference type="PROSITE" id="PS51184">
    <property type="entry name" value="JMJC"/>
    <property type="match status" value="1"/>
</dbReference>
<feature type="domain" description="JmjC" evidence="4">
    <location>
        <begin position="1"/>
        <end position="148"/>
    </location>
</feature>
<keyword evidence="6" id="KW-1185">Reference proteome</keyword>
<keyword evidence="2" id="KW-0539">Nucleus</keyword>
<dbReference type="Gene3D" id="2.60.120.650">
    <property type="entry name" value="Cupin"/>
    <property type="match status" value="1"/>
</dbReference>
<dbReference type="GO" id="GO:0010468">
    <property type="term" value="P:regulation of gene expression"/>
    <property type="evidence" value="ECO:0007669"/>
    <property type="project" value="TreeGrafter"/>
</dbReference>
<dbReference type="EMBL" id="BMAT01013431">
    <property type="protein sequence ID" value="GFS12955.1"/>
    <property type="molecule type" value="Genomic_DNA"/>
</dbReference>
<comment type="caution">
    <text evidence="5">The sequence shown here is derived from an EMBL/GenBank/DDBJ whole genome shotgun (WGS) entry which is preliminary data.</text>
</comment>
<evidence type="ECO:0000259" key="4">
    <source>
        <dbReference type="PROSITE" id="PS51184"/>
    </source>
</evidence>
<evidence type="ECO:0000256" key="1">
    <source>
        <dbReference type="ARBA" id="ARBA00004123"/>
    </source>
</evidence>
<dbReference type="SUPFAM" id="SSF51197">
    <property type="entry name" value="Clavaminate synthase-like"/>
    <property type="match status" value="1"/>
</dbReference>
<dbReference type="GO" id="GO:0005634">
    <property type="term" value="C:nucleus"/>
    <property type="evidence" value="ECO:0007669"/>
    <property type="project" value="UniProtKB-SubCell"/>
</dbReference>
<gene>
    <name evidence="5" type="ORF">ElyMa_006710300</name>
</gene>
<evidence type="ECO:0000256" key="3">
    <source>
        <dbReference type="SAM" id="MobiDB-lite"/>
    </source>
</evidence>
<dbReference type="AlphaFoldDB" id="A0AAV4ISN5"/>
<dbReference type="GO" id="GO:0000785">
    <property type="term" value="C:chromatin"/>
    <property type="evidence" value="ECO:0007669"/>
    <property type="project" value="TreeGrafter"/>
</dbReference>
<evidence type="ECO:0000256" key="2">
    <source>
        <dbReference type="ARBA" id="ARBA00023242"/>
    </source>
</evidence>
<proteinExistence type="predicted"/>
<dbReference type="GO" id="GO:0006338">
    <property type="term" value="P:chromatin remodeling"/>
    <property type="evidence" value="ECO:0007669"/>
    <property type="project" value="TreeGrafter"/>
</dbReference>
<name>A0AAV4ISN5_9GAST</name>
<evidence type="ECO:0000313" key="5">
    <source>
        <dbReference type="EMBL" id="GFS12955.1"/>
    </source>
</evidence>
<dbReference type="InterPro" id="IPR003347">
    <property type="entry name" value="JmjC_dom"/>
</dbReference>
<feature type="region of interest" description="Disordered" evidence="3">
    <location>
        <begin position="327"/>
        <end position="347"/>
    </location>
</feature>
<organism evidence="5 6">
    <name type="scientific">Elysia marginata</name>
    <dbReference type="NCBI Taxonomy" id="1093978"/>
    <lineage>
        <taxon>Eukaryota</taxon>
        <taxon>Metazoa</taxon>
        <taxon>Spiralia</taxon>
        <taxon>Lophotrochozoa</taxon>
        <taxon>Mollusca</taxon>
        <taxon>Gastropoda</taxon>
        <taxon>Heterobranchia</taxon>
        <taxon>Euthyneura</taxon>
        <taxon>Panpulmonata</taxon>
        <taxon>Sacoglossa</taxon>
        <taxon>Placobranchoidea</taxon>
        <taxon>Plakobranchidae</taxon>
        <taxon>Elysia</taxon>
    </lineage>
</organism>
<dbReference type="Pfam" id="PF02373">
    <property type="entry name" value="JmjC"/>
    <property type="match status" value="1"/>
</dbReference>
<dbReference type="PANTHER" id="PTHR10694">
    <property type="entry name" value="LYSINE-SPECIFIC DEMETHYLASE"/>
    <property type="match status" value="1"/>
</dbReference>
<reference evidence="5 6" key="1">
    <citation type="journal article" date="2021" name="Elife">
        <title>Chloroplast acquisition without the gene transfer in kleptoplastic sea slugs, Plakobranchus ocellatus.</title>
        <authorList>
            <person name="Maeda T."/>
            <person name="Takahashi S."/>
            <person name="Yoshida T."/>
            <person name="Shimamura S."/>
            <person name="Takaki Y."/>
            <person name="Nagai Y."/>
            <person name="Toyoda A."/>
            <person name="Suzuki Y."/>
            <person name="Arimoto A."/>
            <person name="Ishii H."/>
            <person name="Satoh N."/>
            <person name="Nishiyama T."/>
            <person name="Hasebe M."/>
            <person name="Maruyama T."/>
            <person name="Minagawa J."/>
            <person name="Obokata J."/>
            <person name="Shigenobu S."/>
        </authorList>
    </citation>
    <scope>NUCLEOTIDE SEQUENCE [LARGE SCALE GENOMIC DNA]</scope>
</reference>
<dbReference type="Proteomes" id="UP000762676">
    <property type="component" value="Unassembled WGS sequence"/>
</dbReference>
<dbReference type="PROSITE" id="PS51257">
    <property type="entry name" value="PROKAR_LIPOPROTEIN"/>
    <property type="match status" value="1"/>
</dbReference>
<evidence type="ECO:0000313" key="6">
    <source>
        <dbReference type="Proteomes" id="UP000762676"/>
    </source>
</evidence>
<dbReference type="PANTHER" id="PTHR10694:SF113">
    <property type="entry name" value="PROTEIN JUMONJI"/>
    <property type="match status" value="1"/>
</dbReference>
<sequence length="347" mass="37895">MLKYLGHVPGVSIPTLHIGMLFSTSCWSSAPHGLPYIQYQHTGAPTIWHCVPKSQESKLQSALKELVPTLVPDKPCWLKEDWLMVNPKHLSQHGVHVEKCVQYPGQFVVVFPGAFTSTISCGYNVSESVHFALPSWLPKGLEASLILNKSEEQELFSMCSLLCQLVQDEKVEASTLAVALPLLSALINKELDLRNQLSAAGLKGEKSDTFSDSPSSSAITNKRRSSTTDDKICDVSNKICYFSMVLVDQGEQTLCIEQGVKHIQRRKNIKSTKLFVQFTQNELEAMLKKAKDRLNSMSCLEGSSSNGSGSSIINGASSVSLSLSNTSIGNTSGSKTRHNSRQSSSTS</sequence>